<protein>
    <submittedName>
        <fullName evidence="2">Uncharacterized protein</fullName>
    </submittedName>
</protein>
<organism evidence="2 3">
    <name type="scientific">Zooshikella harenae</name>
    <dbReference type="NCBI Taxonomy" id="2827238"/>
    <lineage>
        <taxon>Bacteria</taxon>
        <taxon>Pseudomonadati</taxon>
        <taxon>Pseudomonadota</taxon>
        <taxon>Gammaproteobacteria</taxon>
        <taxon>Oceanospirillales</taxon>
        <taxon>Zooshikellaceae</taxon>
        <taxon>Zooshikella</taxon>
    </lineage>
</organism>
<feature type="region of interest" description="Disordered" evidence="1">
    <location>
        <begin position="1"/>
        <end position="23"/>
    </location>
</feature>
<dbReference type="EMBL" id="JAGSOY010000374">
    <property type="protein sequence ID" value="MBU2714547.1"/>
    <property type="molecule type" value="Genomic_DNA"/>
</dbReference>
<proteinExistence type="predicted"/>
<name>A0ABS5ZKE2_9GAMM</name>
<gene>
    <name evidence="2" type="ORF">KCG35_26190</name>
</gene>
<evidence type="ECO:0000313" key="2">
    <source>
        <dbReference type="EMBL" id="MBU2714547.1"/>
    </source>
</evidence>
<keyword evidence="3" id="KW-1185">Reference proteome</keyword>
<comment type="caution">
    <text evidence="2">The sequence shown here is derived from an EMBL/GenBank/DDBJ whole genome shotgun (WGS) entry which is preliminary data.</text>
</comment>
<evidence type="ECO:0000313" key="3">
    <source>
        <dbReference type="Proteomes" id="UP000690515"/>
    </source>
</evidence>
<dbReference type="RefSeq" id="WP_215822882.1">
    <property type="nucleotide sequence ID" value="NZ_JAGSOY010000374.1"/>
</dbReference>
<reference evidence="2 3" key="1">
    <citation type="submission" date="2021-04" db="EMBL/GenBank/DDBJ databases">
        <authorList>
            <person name="Pira H."/>
            <person name="Risdian C."/>
            <person name="Wink J."/>
        </authorList>
    </citation>
    <scope>NUCLEOTIDE SEQUENCE [LARGE SCALE GENOMIC DNA]</scope>
    <source>
        <strain evidence="2 3">WH53</strain>
    </source>
</reference>
<sequence length="148" mass="16103">MLSTLSQPKENKNSDFDQDGMPDQFEIKYGLNIYQNDANDDADNDGLTNLEEYKQGLDPTIDENASLELNNKIKALSPIRHFVADDIVGSSVPDRSDHKKDASLVSISGQQVSNSGLSTSDVPKVASKSFDLNGSHYLAIGPVEAEMV</sequence>
<feature type="non-terminal residue" evidence="2">
    <location>
        <position position="148"/>
    </location>
</feature>
<evidence type="ECO:0000256" key="1">
    <source>
        <dbReference type="SAM" id="MobiDB-lite"/>
    </source>
</evidence>
<dbReference type="Proteomes" id="UP000690515">
    <property type="component" value="Unassembled WGS sequence"/>
</dbReference>
<accession>A0ABS5ZKE2</accession>